<dbReference type="KEGG" id="cthr:CTHT_0048910"/>
<feature type="compositionally biased region" description="Polar residues" evidence="4">
    <location>
        <begin position="30"/>
        <end position="42"/>
    </location>
</feature>
<dbReference type="SUPFAM" id="SSF54631">
    <property type="entry name" value="CBS-domain pair"/>
    <property type="match status" value="2"/>
</dbReference>
<keyword evidence="7" id="KW-1185">Reference proteome</keyword>
<feature type="region of interest" description="Disordered" evidence="4">
    <location>
        <begin position="1"/>
        <end position="46"/>
    </location>
</feature>
<reference evidence="6 7" key="1">
    <citation type="journal article" date="2011" name="Cell">
        <title>Insight into structure and assembly of the nuclear pore complex by utilizing the genome of a eukaryotic thermophile.</title>
        <authorList>
            <person name="Amlacher S."/>
            <person name="Sarges P."/>
            <person name="Flemming D."/>
            <person name="van Noort V."/>
            <person name="Kunze R."/>
            <person name="Devos D.P."/>
            <person name="Arumugam M."/>
            <person name="Bork P."/>
            <person name="Hurt E."/>
        </authorList>
    </citation>
    <scope>NUCLEOTIDE SEQUENCE [LARGE SCALE GENOMIC DNA]</scope>
    <source>
        <strain evidence="7">DSM 1495 / CBS 144.50 / IMI 039719</strain>
    </source>
</reference>
<dbReference type="InterPro" id="IPR046342">
    <property type="entry name" value="CBS_dom_sf"/>
</dbReference>
<dbReference type="OMA" id="FFWHEAV"/>
<feature type="domain" description="CBS" evidence="5">
    <location>
        <begin position="299"/>
        <end position="363"/>
    </location>
</feature>
<sequence length="515" mass="55232">MDNTDSVRPASGNVSSGTSSSMPTAGATPMSRTNSQSSTHRPSSIYGHVNRHNFVENQRHPPPSPRASRHPSFTQQMLQELISHPHANRNPNPRYAGRDWRDIALEELAVPEEVRWARLDDSVENATKILLKSPNNVVLVRDGPAPEKAPSVVSVTEELSSENPPTEESEAGKSMLKVAVSTTFDYSDLNAYLLVVIGLAKPGPNQVALYDTISKRARAQEKVTLREIQPICQKEELVVLRAKDTLDKAIEAFGSGIHRILIANDTGEVVGLLSQLRLAEFFWHEAVNFPVIDRLFGSMLRDLGIGAQQVIAVNFDAPLTDALLLMHTECLTSVPVVDHTRTVVGNISTADVKHLASANNAWLLKNSCMTFISKILTERGVEHGRDSVPVFHVTPYSTLGHTVAKLVATRSHRMWVIESASPSPSMPTTPLLGPTHSVSSSVLSSSPAGTVVIPPPTPPPLSSPPSAPLSAPLSSSPLPTQTTFNPAVVSGSRMDCALPTQLSSAPGGGGAPALQ</sequence>
<evidence type="ECO:0000313" key="7">
    <source>
        <dbReference type="Proteomes" id="UP000008066"/>
    </source>
</evidence>
<feature type="domain" description="CBS" evidence="5">
    <location>
        <begin position="232"/>
        <end position="291"/>
    </location>
</feature>
<dbReference type="InterPro" id="IPR050511">
    <property type="entry name" value="AMPK_gamma/SDS23_families"/>
</dbReference>
<dbReference type="HOGENOM" id="CLU_024459_0_0_1"/>
<accession>G0SB51</accession>
<feature type="compositionally biased region" description="Low complexity" evidence="4">
    <location>
        <begin position="151"/>
        <end position="162"/>
    </location>
</feature>
<dbReference type="PANTHER" id="PTHR13780:SF36">
    <property type="entry name" value="CBS DOMAIN-CONTAINING PROTEIN"/>
    <property type="match status" value="1"/>
</dbReference>
<feature type="region of interest" description="Disordered" evidence="4">
    <location>
        <begin position="420"/>
        <end position="487"/>
    </location>
</feature>
<evidence type="ECO:0000256" key="4">
    <source>
        <dbReference type="SAM" id="MobiDB-lite"/>
    </source>
</evidence>
<evidence type="ECO:0000256" key="3">
    <source>
        <dbReference type="PROSITE-ProRule" id="PRU00703"/>
    </source>
</evidence>
<dbReference type="OrthoDB" id="449052at2759"/>
<feature type="region of interest" description="Disordered" evidence="4">
    <location>
        <begin position="141"/>
        <end position="170"/>
    </location>
</feature>
<dbReference type="PANTHER" id="PTHR13780">
    <property type="entry name" value="AMP-ACTIVATED PROTEIN KINASE, GAMMA REGULATORY SUBUNIT"/>
    <property type="match status" value="1"/>
</dbReference>
<dbReference type="Pfam" id="PF00571">
    <property type="entry name" value="CBS"/>
    <property type="match status" value="2"/>
</dbReference>
<dbReference type="Proteomes" id="UP000008066">
    <property type="component" value="Unassembled WGS sequence"/>
</dbReference>
<organism evidence="7">
    <name type="scientific">Chaetomium thermophilum (strain DSM 1495 / CBS 144.50 / IMI 039719)</name>
    <name type="common">Thermochaetoides thermophila</name>
    <dbReference type="NCBI Taxonomy" id="759272"/>
    <lineage>
        <taxon>Eukaryota</taxon>
        <taxon>Fungi</taxon>
        <taxon>Dikarya</taxon>
        <taxon>Ascomycota</taxon>
        <taxon>Pezizomycotina</taxon>
        <taxon>Sordariomycetes</taxon>
        <taxon>Sordariomycetidae</taxon>
        <taxon>Sordariales</taxon>
        <taxon>Chaetomiaceae</taxon>
        <taxon>Thermochaetoides</taxon>
    </lineage>
</organism>
<dbReference type="GO" id="GO:0004865">
    <property type="term" value="F:protein serine/threonine phosphatase inhibitor activity"/>
    <property type="evidence" value="ECO:0007669"/>
    <property type="project" value="TreeGrafter"/>
</dbReference>
<evidence type="ECO:0000256" key="2">
    <source>
        <dbReference type="ARBA" id="ARBA00023122"/>
    </source>
</evidence>
<dbReference type="RefSeq" id="XP_006695253.1">
    <property type="nucleotide sequence ID" value="XM_006695190.1"/>
</dbReference>
<dbReference type="eggNOG" id="KOG1764">
    <property type="taxonomic scope" value="Eukaryota"/>
</dbReference>
<dbReference type="EMBL" id="GL988044">
    <property type="protein sequence ID" value="EGS19431.1"/>
    <property type="molecule type" value="Genomic_DNA"/>
</dbReference>
<keyword evidence="1" id="KW-0677">Repeat</keyword>
<evidence type="ECO:0000259" key="5">
    <source>
        <dbReference type="PROSITE" id="PS51371"/>
    </source>
</evidence>
<gene>
    <name evidence="6" type="ORF">CTHT_0048910</name>
</gene>
<dbReference type="SMART" id="SM00116">
    <property type="entry name" value="CBS"/>
    <property type="match status" value="2"/>
</dbReference>
<dbReference type="CDD" id="cd02205">
    <property type="entry name" value="CBS_pair_SF"/>
    <property type="match status" value="1"/>
</dbReference>
<evidence type="ECO:0000313" key="6">
    <source>
        <dbReference type="EMBL" id="EGS19431.1"/>
    </source>
</evidence>
<proteinExistence type="predicted"/>
<feature type="compositionally biased region" description="Low complexity" evidence="4">
    <location>
        <begin position="421"/>
        <end position="446"/>
    </location>
</feature>
<dbReference type="GeneID" id="18258929"/>
<protein>
    <recommendedName>
        <fullName evidence="5">CBS domain-containing protein</fullName>
    </recommendedName>
</protein>
<dbReference type="Gene3D" id="3.10.580.10">
    <property type="entry name" value="CBS-domain"/>
    <property type="match status" value="2"/>
</dbReference>
<dbReference type="STRING" id="759272.G0SB51"/>
<dbReference type="AlphaFoldDB" id="G0SB51"/>
<dbReference type="GO" id="GO:0042149">
    <property type="term" value="P:cellular response to glucose starvation"/>
    <property type="evidence" value="ECO:0007669"/>
    <property type="project" value="TreeGrafter"/>
</dbReference>
<name>G0SB51_CHATD</name>
<feature type="compositionally biased region" description="Pro residues" evidence="4">
    <location>
        <begin position="453"/>
        <end position="467"/>
    </location>
</feature>
<keyword evidence="2 3" id="KW-0129">CBS domain</keyword>
<dbReference type="InterPro" id="IPR000644">
    <property type="entry name" value="CBS_dom"/>
</dbReference>
<feature type="compositionally biased region" description="Low complexity" evidence="4">
    <location>
        <begin position="9"/>
        <end position="29"/>
    </location>
</feature>
<feature type="compositionally biased region" description="Low complexity" evidence="4">
    <location>
        <begin position="468"/>
        <end position="480"/>
    </location>
</feature>
<evidence type="ECO:0000256" key="1">
    <source>
        <dbReference type="ARBA" id="ARBA00022737"/>
    </source>
</evidence>
<dbReference type="PROSITE" id="PS51371">
    <property type="entry name" value="CBS"/>
    <property type="match status" value="2"/>
</dbReference>